<dbReference type="Proteomes" id="UP001190926">
    <property type="component" value="Unassembled WGS sequence"/>
</dbReference>
<evidence type="ECO:0000256" key="1">
    <source>
        <dbReference type="SAM" id="MobiDB-lite"/>
    </source>
</evidence>
<dbReference type="AlphaFoldDB" id="A0AAD4J3E5"/>
<comment type="caution">
    <text evidence="2">The sequence shown here is derived from an EMBL/GenBank/DDBJ whole genome shotgun (WGS) entry which is preliminary data.</text>
</comment>
<gene>
    <name evidence="2" type="ORF">C2S53_001686</name>
</gene>
<organism evidence="2 3">
    <name type="scientific">Perilla frutescens var. hirtella</name>
    <name type="common">Perilla citriodora</name>
    <name type="synonym">Perilla setoyensis</name>
    <dbReference type="NCBI Taxonomy" id="608512"/>
    <lineage>
        <taxon>Eukaryota</taxon>
        <taxon>Viridiplantae</taxon>
        <taxon>Streptophyta</taxon>
        <taxon>Embryophyta</taxon>
        <taxon>Tracheophyta</taxon>
        <taxon>Spermatophyta</taxon>
        <taxon>Magnoliopsida</taxon>
        <taxon>eudicotyledons</taxon>
        <taxon>Gunneridae</taxon>
        <taxon>Pentapetalae</taxon>
        <taxon>asterids</taxon>
        <taxon>lamiids</taxon>
        <taxon>Lamiales</taxon>
        <taxon>Lamiaceae</taxon>
        <taxon>Nepetoideae</taxon>
        <taxon>Elsholtzieae</taxon>
        <taxon>Perilla</taxon>
    </lineage>
</organism>
<dbReference type="EMBL" id="SDAM02000167">
    <property type="protein sequence ID" value="KAH6826249.1"/>
    <property type="molecule type" value="Genomic_DNA"/>
</dbReference>
<name>A0AAD4J3E5_PERFH</name>
<proteinExistence type="predicted"/>
<reference evidence="2 3" key="1">
    <citation type="journal article" date="2021" name="Nat. Commun.">
        <title>Incipient diploidization of the medicinal plant Perilla within 10,000 years.</title>
        <authorList>
            <person name="Zhang Y."/>
            <person name="Shen Q."/>
            <person name="Leng L."/>
            <person name="Zhang D."/>
            <person name="Chen S."/>
            <person name="Shi Y."/>
            <person name="Ning Z."/>
            <person name="Chen S."/>
        </authorList>
    </citation>
    <scope>NUCLEOTIDE SEQUENCE [LARGE SCALE GENOMIC DNA]</scope>
    <source>
        <strain evidence="3">cv. PC099</strain>
    </source>
</reference>
<evidence type="ECO:0000313" key="3">
    <source>
        <dbReference type="Proteomes" id="UP001190926"/>
    </source>
</evidence>
<evidence type="ECO:0000313" key="2">
    <source>
        <dbReference type="EMBL" id="KAH6826249.1"/>
    </source>
</evidence>
<accession>A0AAD4J3E5</accession>
<feature type="compositionally biased region" description="Polar residues" evidence="1">
    <location>
        <begin position="7"/>
        <end position="16"/>
    </location>
</feature>
<feature type="region of interest" description="Disordered" evidence="1">
    <location>
        <begin position="1"/>
        <end position="21"/>
    </location>
</feature>
<keyword evidence="3" id="KW-1185">Reference proteome</keyword>
<sequence length="94" mass="10353">MIIATIATPSPENQENGGALEIGNRNAAVHHRLRPRLRRRFRRAPPHHNLSPAVRLGLLLRRHFLAAGECAAAAAEAERPELAPLQDSSRQADQ</sequence>
<protein>
    <submittedName>
        <fullName evidence="2">Uncharacterized protein</fullName>
    </submittedName>
</protein>